<evidence type="ECO:0000259" key="12">
    <source>
        <dbReference type="PROSITE" id="PS51123"/>
    </source>
</evidence>
<evidence type="ECO:0000256" key="8">
    <source>
        <dbReference type="ARBA" id="ARBA00023136"/>
    </source>
</evidence>
<evidence type="ECO:0000256" key="2">
    <source>
        <dbReference type="ARBA" id="ARBA00022448"/>
    </source>
</evidence>
<gene>
    <name evidence="13" type="ORF">SAMN05421828_104166</name>
</gene>
<evidence type="ECO:0000256" key="10">
    <source>
        <dbReference type="PROSITE-ProRule" id="PRU00473"/>
    </source>
</evidence>
<keyword evidence="7" id="KW-0626">Porin</keyword>
<dbReference type="Proteomes" id="UP000186308">
    <property type="component" value="Unassembled WGS sequence"/>
</dbReference>
<evidence type="ECO:0000256" key="9">
    <source>
        <dbReference type="ARBA" id="ARBA00023237"/>
    </source>
</evidence>
<keyword evidence="8 10" id="KW-0472">Membrane</keyword>
<dbReference type="RefSeq" id="WP_029310559.1">
    <property type="nucleotide sequence ID" value="NZ_FTNE01000004.1"/>
</dbReference>
<dbReference type="CDD" id="cd07185">
    <property type="entry name" value="OmpA_C-like"/>
    <property type="match status" value="1"/>
</dbReference>
<keyword evidence="5 11" id="KW-0732">Signal</keyword>
<dbReference type="OrthoDB" id="189250at2"/>
<dbReference type="InterPro" id="IPR050330">
    <property type="entry name" value="Bact_OuterMem_StrucFunc"/>
</dbReference>
<dbReference type="Gene3D" id="3.30.1330.60">
    <property type="entry name" value="OmpA-like domain"/>
    <property type="match status" value="1"/>
</dbReference>
<dbReference type="PANTHER" id="PTHR30329">
    <property type="entry name" value="STATOR ELEMENT OF FLAGELLAR MOTOR COMPLEX"/>
    <property type="match status" value="1"/>
</dbReference>
<keyword evidence="3" id="KW-1134">Transmembrane beta strand</keyword>
<evidence type="ECO:0000313" key="13">
    <source>
        <dbReference type="EMBL" id="SIQ41637.1"/>
    </source>
</evidence>
<comment type="subcellular location">
    <subcellularLocation>
        <location evidence="1">Cell outer membrane</location>
        <topology evidence="1">Multi-pass membrane protein</topology>
    </subcellularLocation>
</comment>
<evidence type="ECO:0000256" key="11">
    <source>
        <dbReference type="SAM" id="SignalP"/>
    </source>
</evidence>
<dbReference type="Pfam" id="PF00691">
    <property type="entry name" value="OmpA"/>
    <property type="match status" value="1"/>
</dbReference>
<dbReference type="Pfam" id="PF13505">
    <property type="entry name" value="OMP_b-brl"/>
    <property type="match status" value="1"/>
</dbReference>
<dbReference type="AlphaFoldDB" id="A0A8G2FCM1"/>
<name>A0A8G2FCM1_ACIRU</name>
<evidence type="ECO:0000256" key="6">
    <source>
        <dbReference type="ARBA" id="ARBA00023065"/>
    </source>
</evidence>
<dbReference type="InterPro" id="IPR011250">
    <property type="entry name" value="OMP/PagP_B-barrel"/>
</dbReference>
<dbReference type="InterPro" id="IPR006665">
    <property type="entry name" value="OmpA-like"/>
</dbReference>
<keyword evidence="2" id="KW-0813">Transport</keyword>
<feature type="domain" description="OmpA-like" evidence="12">
    <location>
        <begin position="248"/>
        <end position="362"/>
    </location>
</feature>
<dbReference type="SUPFAM" id="SSF56925">
    <property type="entry name" value="OMPA-like"/>
    <property type="match status" value="1"/>
</dbReference>
<dbReference type="InterPro" id="IPR036737">
    <property type="entry name" value="OmpA-like_sf"/>
</dbReference>
<sequence>MKFRKMLMASSVVAGMFLLPIAASAQPVTGAYVSAGIGYNVMNGRETKGYAIGGVETNLHERTLFKNGFTGEASVGYGFGNGFRVELEGDYFDNQAHKVDSATGQVPASGTERKYGAMLNGLYDFDISSPYIYPFIGAGVGYQFLDLRNVKTPANGAYINSTPGAFAYQAIVGLSFPIPGAIGLSATVQYRYLATVGNEHYKGTEGGVPATFKVGSDSNNMVLVGLNYELFAPMPPAPPAPAPTPVAAPAPAPARTYLVFFNWNKADLTPRATQIVAEAAKASQTTHVTSLNVNGYTDTSGTPAYNEKLSYRRADNVAAQLVTDGVPKSDIVIKGYGETHLLVPTGPGVREPQNRRVEIILN</sequence>
<evidence type="ECO:0000313" key="14">
    <source>
        <dbReference type="Proteomes" id="UP000186308"/>
    </source>
</evidence>
<dbReference type="GO" id="GO:0046930">
    <property type="term" value="C:pore complex"/>
    <property type="evidence" value="ECO:0007669"/>
    <property type="project" value="UniProtKB-KW"/>
</dbReference>
<reference evidence="13 14" key="1">
    <citation type="submission" date="2017-01" db="EMBL/GenBank/DDBJ databases">
        <authorList>
            <person name="Varghese N."/>
            <person name="Submissions S."/>
        </authorList>
    </citation>
    <scope>NUCLEOTIDE SEQUENCE [LARGE SCALE GENOMIC DNA]</scope>
    <source>
        <strain evidence="13 14">ATCC 35905</strain>
    </source>
</reference>
<dbReference type="PANTHER" id="PTHR30329:SF21">
    <property type="entry name" value="LIPOPROTEIN YIAD-RELATED"/>
    <property type="match status" value="1"/>
</dbReference>
<dbReference type="SUPFAM" id="SSF103088">
    <property type="entry name" value="OmpA-like"/>
    <property type="match status" value="1"/>
</dbReference>
<evidence type="ECO:0000256" key="4">
    <source>
        <dbReference type="ARBA" id="ARBA00022692"/>
    </source>
</evidence>
<evidence type="ECO:0000256" key="1">
    <source>
        <dbReference type="ARBA" id="ARBA00004571"/>
    </source>
</evidence>
<dbReference type="PROSITE" id="PS51123">
    <property type="entry name" value="OMPA_2"/>
    <property type="match status" value="1"/>
</dbReference>
<dbReference type="GO" id="GO:0015288">
    <property type="term" value="F:porin activity"/>
    <property type="evidence" value="ECO:0007669"/>
    <property type="project" value="UniProtKB-KW"/>
</dbReference>
<dbReference type="InterPro" id="IPR027385">
    <property type="entry name" value="Beta-barrel_OMP"/>
</dbReference>
<keyword evidence="14" id="KW-1185">Reference proteome</keyword>
<keyword evidence="6" id="KW-0406">Ion transport</keyword>
<dbReference type="PRINTS" id="PR01021">
    <property type="entry name" value="OMPADOMAIN"/>
</dbReference>
<evidence type="ECO:0000256" key="5">
    <source>
        <dbReference type="ARBA" id="ARBA00022729"/>
    </source>
</evidence>
<accession>A0A8G2FCM1</accession>
<dbReference type="InterPro" id="IPR006664">
    <property type="entry name" value="OMP_bac"/>
</dbReference>
<protein>
    <submittedName>
        <fullName evidence="13">Outer membrane protein OmpA</fullName>
    </submittedName>
</protein>
<keyword evidence="4" id="KW-0812">Transmembrane</keyword>
<feature type="chain" id="PRO_5034470636" evidence="11">
    <location>
        <begin position="26"/>
        <end position="362"/>
    </location>
</feature>
<comment type="caution">
    <text evidence="13">The sequence shown here is derived from an EMBL/GenBank/DDBJ whole genome shotgun (WGS) entry which is preliminary data.</text>
</comment>
<dbReference type="GO" id="GO:0009279">
    <property type="term" value="C:cell outer membrane"/>
    <property type="evidence" value="ECO:0007669"/>
    <property type="project" value="UniProtKB-SubCell"/>
</dbReference>
<dbReference type="GO" id="GO:0006811">
    <property type="term" value="P:monoatomic ion transport"/>
    <property type="evidence" value="ECO:0007669"/>
    <property type="project" value="UniProtKB-KW"/>
</dbReference>
<proteinExistence type="predicted"/>
<dbReference type="Gene3D" id="2.40.160.20">
    <property type="match status" value="1"/>
</dbReference>
<dbReference type="EMBL" id="FTNE01000004">
    <property type="protein sequence ID" value="SIQ41637.1"/>
    <property type="molecule type" value="Genomic_DNA"/>
</dbReference>
<feature type="signal peptide" evidence="11">
    <location>
        <begin position="1"/>
        <end position="25"/>
    </location>
</feature>
<organism evidence="13 14">
    <name type="scientific">Acidiphilium rubrum</name>
    <dbReference type="NCBI Taxonomy" id="526"/>
    <lineage>
        <taxon>Bacteria</taxon>
        <taxon>Pseudomonadati</taxon>
        <taxon>Pseudomonadota</taxon>
        <taxon>Alphaproteobacteria</taxon>
        <taxon>Acetobacterales</taxon>
        <taxon>Acidocellaceae</taxon>
        <taxon>Acidiphilium</taxon>
    </lineage>
</organism>
<evidence type="ECO:0000256" key="3">
    <source>
        <dbReference type="ARBA" id="ARBA00022452"/>
    </source>
</evidence>
<evidence type="ECO:0000256" key="7">
    <source>
        <dbReference type="ARBA" id="ARBA00023114"/>
    </source>
</evidence>
<keyword evidence="9" id="KW-0998">Cell outer membrane</keyword>